<proteinExistence type="predicted"/>
<dbReference type="InterPro" id="IPR011006">
    <property type="entry name" value="CheY-like_superfamily"/>
</dbReference>
<evidence type="ECO:0000313" key="2">
    <source>
        <dbReference type="Proteomes" id="UP000545876"/>
    </source>
</evidence>
<sequence>MKAYNEKNVFIFSKDLSLIEQLRRDLYSFNACIRLFLNNRELIGKHRVELIIIDQRFFKEFEYLPRFFHTKIIYISEDYSKNNIEKIIVNKADNILFTPINYAFLLCLIRKYLGLLITKECQELVYRGISLSNNSKSITYNRCKALLTDSEFETMKSIMSNSIDSRKSSAALQVTVCRINKKSVEAMGLRLIKKRRGHNYTISI</sequence>
<dbReference type="SUPFAM" id="SSF52172">
    <property type="entry name" value="CheY-like"/>
    <property type="match status" value="1"/>
</dbReference>
<evidence type="ECO:0000313" key="1">
    <source>
        <dbReference type="EMBL" id="NLD25438.1"/>
    </source>
</evidence>
<organism evidence="1 2">
    <name type="scientific">Candidatus Dojkabacteria bacterium</name>
    <dbReference type="NCBI Taxonomy" id="2099670"/>
    <lineage>
        <taxon>Bacteria</taxon>
        <taxon>Candidatus Dojkabacteria</taxon>
    </lineage>
</organism>
<accession>A0A847CZM9</accession>
<dbReference type="Proteomes" id="UP000545876">
    <property type="component" value="Unassembled WGS sequence"/>
</dbReference>
<comment type="caution">
    <text evidence="1">The sequence shown here is derived from an EMBL/GenBank/DDBJ whole genome shotgun (WGS) entry which is preliminary data.</text>
</comment>
<gene>
    <name evidence="1" type="ORF">GX656_02250</name>
</gene>
<dbReference type="EMBL" id="JAAZBX010000007">
    <property type="protein sequence ID" value="NLD25438.1"/>
    <property type="molecule type" value="Genomic_DNA"/>
</dbReference>
<reference evidence="1 2" key="1">
    <citation type="journal article" date="2020" name="Biotechnol. Biofuels">
        <title>New insights from the biogas microbiome by comprehensive genome-resolved metagenomics of nearly 1600 species originating from multiple anaerobic digesters.</title>
        <authorList>
            <person name="Campanaro S."/>
            <person name="Treu L."/>
            <person name="Rodriguez-R L.M."/>
            <person name="Kovalovszki A."/>
            <person name="Ziels R.M."/>
            <person name="Maus I."/>
            <person name="Zhu X."/>
            <person name="Kougias P.G."/>
            <person name="Basile A."/>
            <person name="Luo G."/>
            <person name="Schluter A."/>
            <person name="Konstantinidis K.T."/>
            <person name="Angelidaki I."/>
        </authorList>
    </citation>
    <scope>NUCLEOTIDE SEQUENCE [LARGE SCALE GENOMIC DNA]</scope>
    <source>
        <strain evidence="1">AS06rmzACSIP_65</strain>
    </source>
</reference>
<dbReference type="AlphaFoldDB" id="A0A847CZM9"/>
<protein>
    <submittedName>
        <fullName evidence="1">Uncharacterized protein</fullName>
    </submittedName>
</protein>
<name>A0A847CZM9_9BACT</name>